<evidence type="ECO:0000256" key="4">
    <source>
        <dbReference type="ARBA" id="ARBA00022727"/>
    </source>
</evidence>
<organism evidence="14 15">
    <name type="scientific">Vagococcus humatus</name>
    <dbReference type="NCBI Taxonomy" id="1889241"/>
    <lineage>
        <taxon>Bacteria</taxon>
        <taxon>Bacillati</taxon>
        <taxon>Bacillota</taxon>
        <taxon>Bacilli</taxon>
        <taxon>Lactobacillales</taxon>
        <taxon>Enterococcaceae</taxon>
        <taxon>Vagococcus</taxon>
    </lineage>
</organism>
<evidence type="ECO:0000256" key="7">
    <source>
        <dbReference type="ARBA" id="ARBA00022840"/>
    </source>
</evidence>
<dbReference type="OrthoDB" id="9777067at2"/>
<comment type="cofactor">
    <cofactor evidence="12">
        <name>Mg(2+)</name>
        <dbReference type="ChEBI" id="CHEBI:18420"/>
    </cofactor>
    <text evidence="12">Binds 2 Mg(2+) ions per subunit.</text>
</comment>
<keyword evidence="3 12" id="KW-0479">Metal-binding</keyword>
<dbReference type="GO" id="GO:0009156">
    <property type="term" value="P:ribonucleoside monophosphate biosynthetic process"/>
    <property type="evidence" value="ECO:0007669"/>
    <property type="project" value="InterPro"/>
</dbReference>
<dbReference type="CDD" id="cd06223">
    <property type="entry name" value="PRTases_typeI"/>
    <property type="match status" value="1"/>
</dbReference>
<evidence type="ECO:0000256" key="1">
    <source>
        <dbReference type="ARBA" id="ARBA00004996"/>
    </source>
</evidence>
<dbReference type="GO" id="GO:0016301">
    <property type="term" value="F:kinase activity"/>
    <property type="evidence" value="ECO:0007669"/>
    <property type="project" value="UniProtKB-KW"/>
</dbReference>
<evidence type="ECO:0000256" key="9">
    <source>
        <dbReference type="ARBA" id="ARBA00049535"/>
    </source>
</evidence>
<feature type="binding site" evidence="12">
    <location>
        <position position="202"/>
    </location>
    <ligand>
        <name>D-ribose 5-phosphate</name>
        <dbReference type="ChEBI" id="CHEBI:78346"/>
    </ligand>
</feature>
<proteinExistence type="inferred from homology"/>
<comment type="catalytic activity">
    <reaction evidence="9 12">
        <text>D-ribose 5-phosphate + ATP = 5-phospho-alpha-D-ribose 1-diphosphate + AMP + H(+)</text>
        <dbReference type="Rhea" id="RHEA:15609"/>
        <dbReference type="ChEBI" id="CHEBI:15378"/>
        <dbReference type="ChEBI" id="CHEBI:30616"/>
        <dbReference type="ChEBI" id="CHEBI:58017"/>
        <dbReference type="ChEBI" id="CHEBI:78346"/>
        <dbReference type="ChEBI" id="CHEBI:456215"/>
        <dbReference type="EC" id="2.7.6.1"/>
    </reaction>
</comment>
<keyword evidence="2 12" id="KW-0808">Transferase</keyword>
<dbReference type="AlphaFoldDB" id="A0A3S0ADF2"/>
<comment type="subcellular location">
    <subcellularLocation>
        <location evidence="12">Cytoplasm</location>
    </subcellularLocation>
</comment>
<dbReference type="InterPro" id="IPR037515">
    <property type="entry name" value="Rib-P_diPkinase_bac"/>
</dbReference>
<evidence type="ECO:0000256" key="8">
    <source>
        <dbReference type="ARBA" id="ARBA00022842"/>
    </source>
</evidence>
<keyword evidence="6 12" id="KW-0418">Kinase</keyword>
<dbReference type="InterPro" id="IPR005946">
    <property type="entry name" value="Rib-P_diPkinase"/>
</dbReference>
<dbReference type="GO" id="GO:0004749">
    <property type="term" value="F:ribose phosphate diphosphokinase activity"/>
    <property type="evidence" value="ECO:0007669"/>
    <property type="project" value="UniProtKB-UniRule"/>
</dbReference>
<dbReference type="InterPro" id="IPR029099">
    <property type="entry name" value="Pribosyltran_N"/>
</dbReference>
<evidence type="ECO:0000256" key="10">
    <source>
        <dbReference type="ARBA" id="ARBA00054914"/>
    </source>
</evidence>
<dbReference type="NCBIfam" id="TIGR01251">
    <property type="entry name" value="ribP_PPkin"/>
    <property type="match status" value="1"/>
</dbReference>
<evidence type="ECO:0000313" key="14">
    <source>
        <dbReference type="EMBL" id="RST89235.1"/>
    </source>
</evidence>
<dbReference type="NCBIfam" id="NF002618">
    <property type="entry name" value="PRK02269.1"/>
    <property type="match status" value="1"/>
</dbReference>
<feature type="active site" evidence="12">
    <location>
        <position position="200"/>
    </location>
</feature>
<dbReference type="SMART" id="SM01400">
    <property type="entry name" value="Pribosyltran_N"/>
    <property type="match status" value="1"/>
</dbReference>
<dbReference type="SUPFAM" id="SSF53271">
    <property type="entry name" value="PRTase-like"/>
    <property type="match status" value="1"/>
</dbReference>
<keyword evidence="7 12" id="KW-0067">ATP-binding</keyword>
<keyword evidence="8 12" id="KW-0460">Magnesium</keyword>
<dbReference type="GO" id="GO:0002189">
    <property type="term" value="C:ribose phosphate diphosphokinase complex"/>
    <property type="evidence" value="ECO:0007669"/>
    <property type="project" value="TreeGrafter"/>
</dbReference>
<evidence type="ECO:0000256" key="11">
    <source>
        <dbReference type="ARBA" id="ARBA00061444"/>
    </source>
</evidence>
<gene>
    <name evidence="12" type="primary">prs</name>
    <name evidence="14" type="ORF">C7P63_05520</name>
</gene>
<dbReference type="PANTHER" id="PTHR10210">
    <property type="entry name" value="RIBOSE-PHOSPHATE DIPHOSPHOKINASE FAMILY MEMBER"/>
    <property type="match status" value="1"/>
</dbReference>
<feature type="binding site" evidence="12">
    <location>
        <begin position="43"/>
        <end position="45"/>
    </location>
    <ligand>
        <name>ATP</name>
        <dbReference type="ChEBI" id="CHEBI:30616"/>
    </ligand>
</feature>
<dbReference type="EMBL" id="PXZH01000002">
    <property type="protein sequence ID" value="RST89235.1"/>
    <property type="molecule type" value="Genomic_DNA"/>
</dbReference>
<evidence type="ECO:0000256" key="6">
    <source>
        <dbReference type="ARBA" id="ARBA00022777"/>
    </source>
</evidence>
<reference evidence="14 15" key="1">
    <citation type="submission" date="2018-03" db="EMBL/GenBank/DDBJ databases">
        <authorList>
            <person name="Gulvik C.A."/>
        </authorList>
    </citation>
    <scope>NUCLEOTIDE SEQUENCE [LARGE SCALE GENOMIC DNA]</scope>
    <source>
        <strain evidence="14 15">JCM 31581</strain>
    </source>
</reference>
<sequence length="323" mass="35321">MSNHYFDPRLKIFSLNSNRPLAEKIAAAVGVELGKCSVKQFSDGEIQINIEESIRGDHVYLIQSTSSPVNDNLMELLIMMDALRRASAKTINVVLPYYGYARQDRKARSREPITAKLVANMITAAGADRVLTLDLHASQIQGFFDIPVDHLMAAPLLADYFMEHNYVGDDTVIVSPDHGGVTRARKLAEFLGSPIAIIDKRRPKANVAEVMNIIGNVEGKKCIMIDDMIDTAGTITLAASALTEAGATEVVACCTHPVLSGPALTRLEESSIKQVIVTDSINLPDDRKIDKIVEVSVGELIGDAIKRIHENKPVSPLFETKKM</sequence>
<feature type="binding site" evidence="12">
    <location>
        <position position="136"/>
    </location>
    <ligand>
        <name>Mg(2+)</name>
        <dbReference type="ChEBI" id="CHEBI:18420"/>
    </ligand>
</feature>
<dbReference type="Pfam" id="PF14572">
    <property type="entry name" value="Pribosyl_synth"/>
    <property type="match status" value="1"/>
</dbReference>
<dbReference type="InterPro" id="IPR029057">
    <property type="entry name" value="PRTase-like"/>
</dbReference>
<dbReference type="Proteomes" id="UP000277864">
    <property type="component" value="Unassembled WGS sequence"/>
</dbReference>
<dbReference type="GO" id="GO:0005524">
    <property type="term" value="F:ATP binding"/>
    <property type="evidence" value="ECO:0007669"/>
    <property type="project" value="UniProtKB-KW"/>
</dbReference>
<comment type="similarity">
    <text evidence="11 12">Belongs to the ribose-phosphate pyrophosphokinase family. Class I subfamily.</text>
</comment>
<dbReference type="EC" id="2.7.6.1" evidence="12"/>
<feature type="binding site" evidence="12">
    <location>
        <begin position="102"/>
        <end position="103"/>
    </location>
    <ligand>
        <name>ATP</name>
        <dbReference type="ChEBI" id="CHEBI:30616"/>
    </ligand>
</feature>
<feature type="binding site" evidence="12">
    <location>
        <position position="226"/>
    </location>
    <ligand>
        <name>D-ribose 5-phosphate</name>
        <dbReference type="ChEBI" id="CHEBI:78346"/>
    </ligand>
</feature>
<comment type="caution">
    <text evidence="14">The sequence shown here is derived from an EMBL/GenBank/DDBJ whole genome shotgun (WGS) entry which is preliminary data.</text>
</comment>
<dbReference type="Gene3D" id="3.40.50.2020">
    <property type="match status" value="2"/>
</dbReference>
<dbReference type="UniPathway" id="UPA00087">
    <property type="reaction ID" value="UER00172"/>
</dbReference>
<dbReference type="PROSITE" id="PS00114">
    <property type="entry name" value="PRPP_SYNTHASE"/>
    <property type="match status" value="1"/>
</dbReference>
<dbReference type="NCBIfam" id="NF002320">
    <property type="entry name" value="PRK01259.1"/>
    <property type="match status" value="1"/>
</dbReference>
<evidence type="ECO:0000256" key="5">
    <source>
        <dbReference type="ARBA" id="ARBA00022741"/>
    </source>
</evidence>
<dbReference type="GO" id="GO:0006164">
    <property type="term" value="P:purine nucleotide biosynthetic process"/>
    <property type="evidence" value="ECO:0007669"/>
    <property type="project" value="TreeGrafter"/>
</dbReference>
<comment type="subunit">
    <text evidence="12">Homohexamer.</text>
</comment>
<dbReference type="GO" id="GO:0005737">
    <property type="term" value="C:cytoplasm"/>
    <property type="evidence" value="ECO:0007669"/>
    <property type="project" value="UniProtKB-SubCell"/>
</dbReference>
<comment type="function">
    <text evidence="10 12">Involved in the biosynthesis of the central metabolite phospho-alpha-D-ribosyl-1-pyrophosphate (PRPP) via the transfer of pyrophosphoryl group from ATP to 1-hydroxyl of ribose-5-phosphate (Rib-5-P).</text>
</comment>
<accession>A0A3S0ADF2</accession>
<keyword evidence="15" id="KW-1185">Reference proteome</keyword>
<evidence type="ECO:0000256" key="2">
    <source>
        <dbReference type="ARBA" id="ARBA00022679"/>
    </source>
</evidence>
<feature type="binding site" evidence="12">
    <location>
        <begin position="230"/>
        <end position="234"/>
    </location>
    <ligand>
        <name>D-ribose 5-phosphate</name>
        <dbReference type="ChEBI" id="CHEBI:78346"/>
    </ligand>
</feature>
<keyword evidence="12" id="KW-0963">Cytoplasm</keyword>
<evidence type="ECO:0000259" key="13">
    <source>
        <dbReference type="Pfam" id="PF13793"/>
    </source>
</evidence>
<name>A0A3S0ADF2_9ENTE</name>
<evidence type="ECO:0000256" key="3">
    <source>
        <dbReference type="ARBA" id="ARBA00022723"/>
    </source>
</evidence>
<feature type="binding site" evidence="12">
    <location>
        <position position="177"/>
    </location>
    <ligand>
        <name>Mg(2+)</name>
        <dbReference type="ChEBI" id="CHEBI:18420"/>
    </ligand>
</feature>
<dbReference type="InterPro" id="IPR000836">
    <property type="entry name" value="PRTase_dom"/>
</dbReference>
<dbReference type="RefSeq" id="WP_125943169.1">
    <property type="nucleotide sequence ID" value="NZ_PXZH01000002.1"/>
</dbReference>
<feature type="domain" description="Ribose-phosphate pyrophosphokinase N-terminal" evidence="13">
    <location>
        <begin position="10"/>
        <end position="126"/>
    </location>
</feature>
<dbReference type="GO" id="GO:0000287">
    <property type="term" value="F:magnesium ion binding"/>
    <property type="evidence" value="ECO:0007669"/>
    <property type="project" value="UniProtKB-UniRule"/>
</dbReference>
<evidence type="ECO:0000256" key="12">
    <source>
        <dbReference type="HAMAP-Rule" id="MF_00583"/>
    </source>
</evidence>
<evidence type="ECO:0000313" key="15">
    <source>
        <dbReference type="Proteomes" id="UP000277864"/>
    </source>
</evidence>
<dbReference type="Pfam" id="PF13793">
    <property type="entry name" value="Pribosyltran_N"/>
    <property type="match status" value="1"/>
</dbReference>
<dbReference type="FunFam" id="3.40.50.2020:FF:000001">
    <property type="entry name" value="Ribose-phosphate pyrophosphokinase"/>
    <property type="match status" value="1"/>
</dbReference>
<protein>
    <recommendedName>
        <fullName evidence="12">Ribose-phosphate pyrophosphokinase</fullName>
        <shortName evidence="12">RPPK</shortName>
        <ecNumber evidence="12">2.7.6.1</ecNumber>
    </recommendedName>
    <alternativeName>
        <fullName evidence="12">5-phospho-D-ribosyl alpha-1-diphosphate synthase</fullName>
    </alternativeName>
    <alternativeName>
        <fullName evidence="12">Phosphoribosyl diphosphate synthase</fullName>
    </alternativeName>
    <alternativeName>
        <fullName evidence="12">Phosphoribosyl pyrophosphate synthase</fullName>
        <shortName evidence="12">P-Rib-PP synthase</shortName>
        <shortName evidence="12">PRPP synthase</shortName>
        <shortName evidence="12">PRPPase</shortName>
    </alternativeName>
</protein>
<dbReference type="GO" id="GO:0006015">
    <property type="term" value="P:5-phosphoribose 1-diphosphate biosynthetic process"/>
    <property type="evidence" value="ECO:0007669"/>
    <property type="project" value="UniProtKB-UniRule"/>
</dbReference>
<dbReference type="PANTHER" id="PTHR10210:SF41">
    <property type="entry name" value="RIBOSE-PHOSPHATE PYROPHOSPHOKINASE 1, CHLOROPLASTIC"/>
    <property type="match status" value="1"/>
</dbReference>
<keyword evidence="5 12" id="KW-0547">Nucleotide-binding</keyword>
<keyword evidence="4 12" id="KW-0545">Nucleotide biosynthesis</keyword>
<dbReference type="InterPro" id="IPR000842">
    <property type="entry name" value="PRib_PP_synth_CS"/>
</dbReference>
<dbReference type="HAMAP" id="MF_00583_B">
    <property type="entry name" value="RibP_PPkinase_B"/>
    <property type="match status" value="1"/>
</dbReference>
<comment type="pathway">
    <text evidence="1 12">Metabolic intermediate biosynthesis; 5-phospho-alpha-D-ribose 1-diphosphate biosynthesis; 5-phospho-alpha-D-ribose 1-diphosphate from D-ribose 5-phosphate (route I): step 1/1.</text>
</comment>